<dbReference type="EMBL" id="CP003789">
    <property type="protein sequence ID" value="AGA64208.1"/>
    <property type="molecule type" value="Genomic_DNA"/>
</dbReference>
<evidence type="ECO:0000256" key="4">
    <source>
        <dbReference type="ARBA" id="ARBA00023136"/>
    </source>
</evidence>
<keyword evidence="3 5" id="KW-1133">Transmembrane helix</keyword>
<keyword evidence="7" id="KW-1185">Reference proteome</keyword>
<dbReference type="PIRSF" id="PIRSF033913">
    <property type="entry name" value="S-S_format_DsbB"/>
    <property type="match status" value="1"/>
</dbReference>
<dbReference type="AlphaFoldDB" id="L0EU71"/>
<dbReference type="Pfam" id="PF02600">
    <property type="entry name" value="DsbB"/>
    <property type="match status" value="1"/>
</dbReference>
<dbReference type="STRING" id="1215343.B488_02150"/>
<dbReference type="InterPro" id="IPR024199">
    <property type="entry name" value="Uncharacterised_DsbB"/>
</dbReference>
<sequence>MNRILSLTLTKRQLTILLMIGMSTVLILTLVLEYVDEYIPCELCLKERNAYYYCLPISILAAILGRNEKFSKLISFLMITISFIMLSNAIIGSFHTGLERGLWSGSKICTLEDTNSNNLTNAKDLFSKIKTSNKKSCNEVQLYILGLSLASWNVITSFFFAIIAFQASRKTLKENF</sequence>
<dbReference type="InterPro" id="IPR003752">
    <property type="entry name" value="DiS_bond_form_DsbB/BdbC"/>
</dbReference>
<evidence type="ECO:0000256" key="3">
    <source>
        <dbReference type="ARBA" id="ARBA00022989"/>
    </source>
</evidence>
<feature type="transmembrane region" description="Helical" evidence="5">
    <location>
        <begin position="12"/>
        <end position="30"/>
    </location>
</feature>
<dbReference type="RefSeq" id="WP_015272635.1">
    <property type="nucleotide sequence ID" value="NC_019907.1"/>
</dbReference>
<dbReference type="Proteomes" id="UP000010799">
    <property type="component" value="Chromosome"/>
</dbReference>
<evidence type="ECO:0000313" key="7">
    <source>
        <dbReference type="Proteomes" id="UP000010799"/>
    </source>
</evidence>
<name>L0EU71_LIBCB</name>
<evidence type="ECO:0000313" key="6">
    <source>
        <dbReference type="EMBL" id="AGA64208.1"/>
    </source>
</evidence>
<protein>
    <submittedName>
        <fullName evidence="6">Periplasmic thiol:disulfide oxidoreductase DsbB</fullName>
    </submittedName>
</protein>
<keyword evidence="4 5" id="KW-0472">Membrane</keyword>
<evidence type="ECO:0000256" key="2">
    <source>
        <dbReference type="ARBA" id="ARBA00022692"/>
    </source>
</evidence>
<dbReference type="eggNOG" id="COG1495">
    <property type="taxonomic scope" value="Bacteria"/>
</dbReference>
<evidence type="ECO:0000256" key="1">
    <source>
        <dbReference type="ARBA" id="ARBA00004141"/>
    </source>
</evidence>
<proteinExistence type="predicted"/>
<reference evidence="6 7" key="1">
    <citation type="journal article" date="2012" name="Stand. Genomic Sci.">
        <title>Complete genome sequence of Liberibacter crescens BT-1.</title>
        <authorList>
            <person name="Leonard M.T."/>
            <person name="Fagen J.R."/>
            <person name="Davis-Richardson A.G."/>
            <person name="Davis M.J."/>
            <person name="Triplett E.W."/>
        </authorList>
    </citation>
    <scope>NUCLEOTIDE SEQUENCE [LARGE SCALE GENOMIC DNA]</scope>
    <source>
        <strain evidence="6 7">BT-1</strain>
    </source>
</reference>
<dbReference type="InterPro" id="IPR023380">
    <property type="entry name" value="DsbB-like_sf"/>
</dbReference>
<dbReference type="GO" id="GO:0006457">
    <property type="term" value="P:protein folding"/>
    <property type="evidence" value="ECO:0007669"/>
    <property type="project" value="InterPro"/>
</dbReference>
<organism evidence="6 7">
    <name type="scientific">Liberibacter crescens (strain BT-1)</name>
    <dbReference type="NCBI Taxonomy" id="1215343"/>
    <lineage>
        <taxon>Bacteria</taxon>
        <taxon>Pseudomonadati</taxon>
        <taxon>Pseudomonadota</taxon>
        <taxon>Alphaproteobacteria</taxon>
        <taxon>Hyphomicrobiales</taxon>
        <taxon>Rhizobiaceae</taxon>
        <taxon>Liberibacter</taxon>
    </lineage>
</organism>
<feature type="transmembrane region" description="Helical" evidence="5">
    <location>
        <begin position="50"/>
        <end position="66"/>
    </location>
</feature>
<dbReference type="HOGENOM" id="CLU_098660_0_0_5"/>
<comment type="subcellular location">
    <subcellularLocation>
        <location evidence="1">Membrane</location>
        <topology evidence="1">Multi-pass membrane protein</topology>
    </subcellularLocation>
</comment>
<keyword evidence="2 5" id="KW-0812">Transmembrane</keyword>
<feature type="transmembrane region" description="Helical" evidence="5">
    <location>
        <begin position="73"/>
        <end position="94"/>
    </location>
</feature>
<dbReference type="SUPFAM" id="SSF158442">
    <property type="entry name" value="DsbB-like"/>
    <property type="match status" value="1"/>
</dbReference>
<dbReference type="GO" id="GO:0016020">
    <property type="term" value="C:membrane"/>
    <property type="evidence" value="ECO:0007669"/>
    <property type="project" value="UniProtKB-SubCell"/>
</dbReference>
<dbReference type="PATRIC" id="fig|1215343.11.peg.223"/>
<dbReference type="GO" id="GO:0015035">
    <property type="term" value="F:protein-disulfide reductase activity"/>
    <property type="evidence" value="ECO:0007669"/>
    <property type="project" value="InterPro"/>
</dbReference>
<accession>L0EU71</accession>
<dbReference type="KEGG" id="lcc:B488_02150"/>
<feature type="transmembrane region" description="Helical" evidence="5">
    <location>
        <begin position="142"/>
        <end position="165"/>
    </location>
</feature>
<gene>
    <name evidence="6" type="ordered locus">B488_02150</name>
</gene>
<evidence type="ECO:0000256" key="5">
    <source>
        <dbReference type="SAM" id="Phobius"/>
    </source>
</evidence>
<dbReference type="Gene3D" id="1.20.1550.10">
    <property type="entry name" value="DsbB-like"/>
    <property type="match status" value="1"/>
</dbReference>